<dbReference type="PANTHER" id="PTHR10120">
    <property type="entry name" value="CAAX PRENYL PROTEASE 1"/>
    <property type="match status" value="1"/>
</dbReference>
<dbReference type="GO" id="GO:0004222">
    <property type="term" value="F:metalloendopeptidase activity"/>
    <property type="evidence" value="ECO:0007669"/>
    <property type="project" value="UniProtKB-UniRule"/>
</dbReference>
<evidence type="ECO:0000313" key="18">
    <source>
        <dbReference type="EMBL" id="KAL0484090.1"/>
    </source>
</evidence>
<evidence type="ECO:0000256" key="5">
    <source>
        <dbReference type="ARBA" id="ARBA00022801"/>
    </source>
</evidence>
<dbReference type="Pfam" id="PF16491">
    <property type="entry name" value="Peptidase_M48_N"/>
    <property type="match status" value="1"/>
</dbReference>
<evidence type="ECO:0000256" key="12">
    <source>
        <dbReference type="PIRSR" id="PIRSR627057-1"/>
    </source>
</evidence>
<evidence type="ECO:0000256" key="1">
    <source>
        <dbReference type="ARBA" id="ARBA00004477"/>
    </source>
</evidence>
<comment type="function">
    <text evidence="14">Proteolytically removes the C-terminal three residues of farnesylated proteins.</text>
</comment>
<keyword evidence="2 14" id="KW-0645">Protease</keyword>
<feature type="compositionally biased region" description="Basic and acidic residues" evidence="15">
    <location>
        <begin position="66"/>
        <end position="83"/>
    </location>
</feature>
<evidence type="ECO:0000256" key="4">
    <source>
        <dbReference type="ARBA" id="ARBA00022723"/>
    </source>
</evidence>
<proteinExistence type="inferred from homology"/>
<dbReference type="InterPro" id="IPR027057">
    <property type="entry name" value="CAXX_Prtase_1"/>
</dbReference>
<dbReference type="Pfam" id="PF01435">
    <property type="entry name" value="Peptidase_M48"/>
    <property type="match status" value="1"/>
</dbReference>
<feature type="binding site" evidence="13">
    <location>
        <position position="324"/>
    </location>
    <ligand>
        <name>Zn(2+)</name>
        <dbReference type="ChEBI" id="CHEBI:29105"/>
        <note>catalytic</note>
    </ligand>
</feature>
<dbReference type="FunFam" id="3.30.2010.10:FF:000002">
    <property type="entry name" value="CAAX prenyl protease"/>
    <property type="match status" value="1"/>
</dbReference>
<protein>
    <recommendedName>
        <fullName evidence="14">CAAX prenyl protease</fullName>
        <ecNumber evidence="14">3.4.24.84</ecNumber>
    </recommendedName>
</protein>
<feature type="binding site" evidence="13">
    <location>
        <position position="328"/>
    </location>
    <ligand>
        <name>Zn(2+)</name>
        <dbReference type="ChEBI" id="CHEBI:29105"/>
        <note>catalytic</note>
    </ligand>
</feature>
<comment type="caution">
    <text evidence="18">The sequence shown here is derived from an EMBL/GenBank/DDBJ whole genome shotgun (WGS) entry which is preliminary data.</text>
</comment>
<dbReference type="GO" id="GO:0005789">
    <property type="term" value="C:endoplasmic reticulum membrane"/>
    <property type="evidence" value="ECO:0007669"/>
    <property type="project" value="UniProtKB-SubCell"/>
</dbReference>
<keyword evidence="9 14" id="KW-0482">Metalloprotease</keyword>
<feature type="transmembrane region" description="Helical" evidence="14">
    <location>
        <begin position="143"/>
        <end position="164"/>
    </location>
</feature>
<feature type="binding site" evidence="13">
    <location>
        <position position="403"/>
    </location>
    <ligand>
        <name>Zn(2+)</name>
        <dbReference type="ChEBI" id="CHEBI:29105"/>
        <note>catalytic</note>
    </ligand>
</feature>
<keyword evidence="8 14" id="KW-1133">Transmembrane helix</keyword>
<evidence type="ECO:0000256" key="11">
    <source>
        <dbReference type="ARBA" id="ARBA00044456"/>
    </source>
</evidence>
<dbReference type="Proteomes" id="UP001431209">
    <property type="component" value="Unassembled WGS sequence"/>
</dbReference>
<evidence type="ECO:0000256" key="9">
    <source>
        <dbReference type="ARBA" id="ARBA00023049"/>
    </source>
</evidence>
<dbReference type="EMBL" id="JAOPGA020001019">
    <property type="protein sequence ID" value="KAL0484090.1"/>
    <property type="molecule type" value="Genomic_DNA"/>
</dbReference>
<feature type="active site" description="Proton donor" evidence="12">
    <location>
        <position position="407"/>
    </location>
</feature>
<evidence type="ECO:0000256" key="2">
    <source>
        <dbReference type="ARBA" id="ARBA00022670"/>
    </source>
</evidence>
<feature type="region of interest" description="Disordered" evidence="15">
    <location>
        <begin position="52"/>
        <end position="83"/>
    </location>
</feature>
<dbReference type="GO" id="GO:0046872">
    <property type="term" value="F:metal ion binding"/>
    <property type="evidence" value="ECO:0007669"/>
    <property type="project" value="UniProtKB-UniRule"/>
</dbReference>
<name>A0AAW2Z411_9EUKA</name>
<feature type="domain" description="CAAX prenyl protease 1 N-terminal" evidence="17">
    <location>
        <begin position="81"/>
        <end position="251"/>
    </location>
</feature>
<organism evidence="18 19">
    <name type="scientific">Acrasis kona</name>
    <dbReference type="NCBI Taxonomy" id="1008807"/>
    <lineage>
        <taxon>Eukaryota</taxon>
        <taxon>Discoba</taxon>
        <taxon>Heterolobosea</taxon>
        <taxon>Tetramitia</taxon>
        <taxon>Eutetramitia</taxon>
        <taxon>Acrasidae</taxon>
        <taxon>Acrasis</taxon>
    </lineage>
</organism>
<evidence type="ECO:0000256" key="10">
    <source>
        <dbReference type="ARBA" id="ARBA00023136"/>
    </source>
</evidence>
<feature type="domain" description="Peptidase M48" evidence="16">
    <location>
        <begin position="255"/>
        <end position="459"/>
    </location>
</feature>
<dbReference type="InterPro" id="IPR001915">
    <property type="entry name" value="Peptidase_M48"/>
</dbReference>
<reference evidence="18 19" key="1">
    <citation type="submission" date="2024-03" db="EMBL/GenBank/DDBJ databases">
        <title>The Acrasis kona genome and developmental transcriptomes reveal deep origins of eukaryotic multicellular pathways.</title>
        <authorList>
            <person name="Sheikh S."/>
            <person name="Fu C.-J."/>
            <person name="Brown M.W."/>
            <person name="Baldauf S.L."/>
        </authorList>
    </citation>
    <scope>NUCLEOTIDE SEQUENCE [LARGE SCALE GENOMIC DNA]</scope>
    <source>
        <strain evidence="18 19">ATCC MYA-3509</strain>
    </source>
</reference>
<keyword evidence="4 13" id="KW-0479">Metal-binding</keyword>
<evidence type="ECO:0000256" key="6">
    <source>
        <dbReference type="ARBA" id="ARBA00022824"/>
    </source>
</evidence>
<keyword evidence="5 14" id="KW-0378">Hydrolase</keyword>
<evidence type="ECO:0000256" key="7">
    <source>
        <dbReference type="ARBA" id="ARBA00022833"/>
    </source>
</evidence>
<keyword evidence="7 13" id="KW-0862">Zinc</keyword>
<evidence type="ECO:0000259" key="16">
    <source>
        <dbReference type="Pfam" id="PF01435"/>
    </source>
</evidence>
<evidence type="ECO:0000256" key="8">
    <source>
        <dbReference type="ARBA" id="ARBA00022989"/>
    </source>
</evidence>
<keyword evidence="6 14" id="KW-0256">Endoplasmic reticulum</keyword>
<keyword evidence="10 14" id="KW-0472">Membrane</keyword>
<comment type="similarity">
    <text evidence="14">Belongs to the peptidase M48A family.</text>
</comment>
<feature type="transmembrane region" description="Helical" evidence="14">
    <location>
        <begin position="224"/>
        <end position="241"/>
    </location>
</feature>
<comment type="cofactor">
    <cofactor evidence="13 14">
        <name>Zn(2+)</name>
        <dbReference type="ChEBI" id="CHEBI:29105"/>
    </cofactor>
    <text evidence="13 14">Binds 1 zinc ion per subunit.</text>
</comment>
<keyword evidence="19" id="KW-1185">Reference proteome</keyword>
<gene>
    <name evidence="18" type="ORF">AKO1_004693</name>
</gene>
<dbReference type="EC" id="3.4.24.84" evidence="14"/>
<evidence type="ECO:0000256" key="3">
    <source>
        <dbReference type="ARBA" id="ARBA00022692"/>
    </source>
</evidence>
<evidence type="ECO:0000256" key="14">
    <source>
        <dbReference type="RuleBase" id="RU366005"/>
    </source>
</evidence>
<feature type="active site" evidence="12">
    <location>
        <position position="325"/>
    </location>
</feature>
<comment type="subcellular location">
    <subcellularLocation>
        <location evidence="1 14">Endoplasmic reticulum membrane</location>
        <topology evidence="1 14">Multi-pass membrane protein</topology>
    </subcellularLocation>
</comment>
<dbReference type="InterPro" id="IPR032456">
    <property type="entry name" value="Peptidase_M48_N"/>
</dbReference>
<evidence type="ECO:0000313" key="19">
    <source>
        <dbReference type="Proteomes" id="UP001431209"/>
    </source>
</evidence>
<comment type="caution">
    <text evidence="14">Lacks conserved residue(s) required for the propagation of feature annotation.</text>
</comment>
<dbReference type="Gene3D" id="3.30.2010.10">
    <property type="entry name" value="Metalloproteases ('zincins'), catalytic domain"/>
    <property type="match status" value="1"/>
</dbReference>
<dbReference type="AlphaFoldDB" id="A0AAW2Z411"/>
<evidence type="ECO:0000256" key="15">
    <source>
        <dbReference type="SAM" id="MobiDB-lite"/>
    </source>
</evidence>
<keyword evidence="3 14" id="KW-0812">Transmembrane</keyword>
<dbReference type="CDD" id="cd07343">
    <property type="entry name" value="M48A_Zmpste24p_like"/>
    <property type="match status" value="1"/>
</dbReference>
<evidence type="ECO:0000256" key="13">
    <source>
        <dbReference type="PIRSR" id="PIRSR627057-2"/>
    </source>
</evidence>
<dbReference type="GO" id="GO:0071586">
    <property type="term" value="P:CAAX-box protein processing"/>
    <property type="evidence" value="ECO:0007669"/>
    <property type="project" value="UniProtKB-UniRule"/>
</dbReference>
<sequence length="464" mass="53690">MDLSPDGIRLICTTLIISNYVFETYLDLRQYLRLKDQRQTGISPVVKKYLEQHRRKKPEDSDELKDENTTEENKEKTTTDDNETHKKTLSYNIASKKLGFITGAIDVVQELLIFRFNFLYLMWEFSSNVILSQWLGVSNAKDYEITISILVTILGYLFGLLFSVPTSLYRTFVLEEEFGFNKSTLKLWVTDLIKSTMLGAVIGLPILSLMIYIIKNYAGPHMHIYVWASLFFLSIFMIAIYPDYIATLFNKFNPLPDGELKDKIEDLARKVEFPLKGIYVMDGSTRSAHSNAYFTGFFGLKRIVLFDTIEKQMTTDEIVAILAHEIGHWRYNHITKSLVIEQIYSFLMWYMVNTFIHSPVVYQAYGFKNQRPALVGITAIMTLYSPVNQLISFSRNWLSRKHEYEADFYASSTLNKKDLAPALVAIHRENLSDMDPDPLYSTLKYSHPTLLERLRAIETATKSQ</sequence>
<comment type="catalytic activity">
    <reaction evidence="11 14">
        <text>Hydrolyzes the peptide bond -P2-(S-farnesyl or geranylgeranyl)C-P1'-P2'-P3'-COOH where P1' and P2' are amino acids with aliphatic side chains and P3' is any C-terminal residue.</text>
        <dbReference type="EC" id="3.4.24.84"/>
    </reaction>
</comment>
<feature type="transmembrane region" description="Helical" evidence="14">
    <location>
        <begin position="196"/>
        <end position="218"/>
    </location>
</feature>
<evidence type="ECO:0000259" key="17">
    <source>
        <dbReference type="Pfam" id="PF16491"/>
    </source>
</evidence>
<accession>A0AAW2Z411</accession>